<feature type="region of interest" description="Disordered" evidence="1">
    <location>
        <begin position="67"/>
        <end position="172"/>
    </location>
</feature>
<feature type="region of interest" description="Disordered" evidence="1">
    <location>
        <begin position="314"/>
        <end position="360"/>
    </location>
</feature>
<dbReference type="EMBL" id="JAQHRD010000003">
    <property type="protein sequence ID" value="KAJ6442718.1"/>
    <property type="molecule type" value="Genomic_DNA"/>
</dbReference>
<organism evidence="2 3">
    <name type="scientific">Purpureocillium lavendulum</name>
    <dbReference type="NCBI Taxonomy" id="1247861"/>
    <lineage>
        <taxon>Eukaryota</taxon>
        <taxon>Fungi</taxon>
        <taxon>Dikarya</taxon>
        <taxon>Ascomycota</taxon>
        <taxon>Pezizomycotina</taxon>
        <taxon>Sordariomycetes</taxon>
        <taxon>Hypocreomycetidae</taxon>
        <taxon>Hypocreales</taxon>
        <taxon>Ophiocordycipitaceae</taxon>
        <taxon>Purpureocillium</taxon>
    </lineage>
</organism>
<sequence length="642" mass="69085">MTSAGRMESLLRRGNVTLVPRDQQRLLESENAWAAKLKNPSDGLVNVPEHVIQSVEQAYIRAKHLGGLGEANSNGNEPASSPDTPPPRTHSIPEPSSTAVPQQDSSPVESLKSQVCQSPSRDAPRHSPPRASSPAGGGSPKQPARMAPPPLPVPRLEAFPAASDSSEEEDDLDVEVPFAGEQQDVRVNMAATHRLLTATPYQASPTEVTDTPPCAQPSHSIVPETILKEPGPQPPNGRHEARQHRHKLYMLTSSPIKPPTTAANSRRMATTKTFLGTADVSSSYSTSSGSVVPATLAASSMNSVIASVETGDAATGADGAEEAHDSDDDSDDAAGSPSQGILQMSGDAPASARADVSPPALQTSSPFAKFISTYPDYATHYRGSLWNFIRALICLEYLKSERLVKESGYDEFIRAFSHGYLEYVAKAGPGQEPLPAVEWFNMLPGRQIYTAMVVRAENLDAIIKAFPHEVARARRIIRGASEEPPPPPKRDSERFREEPKRLPSKTPELPLPEAQMISREDDTMDLDTPESRPARRRQPPQGSPAAPAPSEPPAPIASQASAVDSKTGAVPATPTTVSPTRVRAPRSSGYFARLEARVSKSRQRSFEEHKARVQKHVRRQGSSRRSSMSSGGRAKSTDKSKS</sequence>
<feature type="compositionally biased region" description="Basic residues" evidence="1">
    <location>
        <begin position="612"/>
        <end position="622"/>
    </location>
</feature>
<reference evidence="2" key="1">
    <citation type="submission" date="2023-01" db="EMBL/GenBank/DDBJ databases">
        <title>The growth and conidiation of Purpureocillium lavendulum are regulated by nitrogen source and histone H3K14 acetylation.</title>
        <authorList>
            <person name="Tang P."/>
            <person name="Han J."/>
            <person name="Zhang C."/>
            <person name="Tang P."/>
            <person name="Qi F."/>
            <person name="Zhang K."/>
            <person name="Liang L."/>
        </authorList>
    </citation>
    <scope>NUCLEOTIDE SEQUENCE</scope>
    <source>
        <strain evidence="2">YMF1.00683</strain>
    </source>
</reference>
<dbReference type="Proteomes" id="UP001163105">
    <property type="component" value="Unassembled WGS sequence"/>
</dbReference>
<protein>
    <submittedName>
        <fullName evidence="2">Restriction of telomere capping protein 5</fullName>
    </submittedName>
</protein>
<comment type="caution">
    <text evidence="2">The sequence shown here is derived from an EMBL/GenBank/DDBJ whole genome shotgun (WGS) entry which is preliminary data.</text>
</comment>
<feature type="compositionally biased region" description="Low complexity" evidence="1">
    <location>
        <begin position="623"/>
        <end position="633"/>
    </location>
</feature>
<evidence type="ECO:0000313" key="3">
    <source>
        <dbReference type="Proteomes" id="UP001163105"/>
    </source>
</evidence>
<feature type="region of interest" description="Disordered" evidence="1">
    <location>
        <begin position="477"/>
        <end position="642"/>
    </location>
</feature>
<name>A0AB34FUG2_9HYPO</name>
<feature type="compositionally biased region" description="Low complexity" evidence="1">
    <location>
        <begin position="129"/>
        <end position="145"/>
    </location>
</feature>
<feature type="compositionally biased region" description="Low complexity" evidence="1">
    <location>
        <begin position="569"/>
        <end position="586"/>
    </location>
</feature>
<proteinExistence type="predicted"/>
<feature type="compositionally biased region" description="Basic and acidic residues" evidence="1">
    <location>
        <begin position="488"/>
        <end position="501"/>
    </location>
</feature>
<feature type="compositionally biased region" description="Pro residues" evidence="1">
    <location>
        <begin position="546"/>
        <end position="555"/>
    </location>
</feature>
<feature type="compositionally biased region" description="Low complexity" evidence="1">
    <location>
        <begin position="154"/>
        <end position="164"/>
    </location>
</feature>
<evidence type="ECO:0000313" key="2">
    <source>
        <dbReference type="EMBL" id="KAJ6442718.1"/>
    </source>
</evidence>
<evidence type="ECO:0000256" key="1">
    <source>
        <dbReference type="SAM" id="MobiDB-lite"/>
    </source>
</evidence>
<gene>
    <name evidence="2" type="ORF">O9K51_03893</name>
</gene>
<keyword evidence="3" id="KW-1185">Reference proteome</keyword>
<accession>A0AB34FUG2</accession>
<feature type="compositionally biased region" description="Polar residues" evidence="1">
    <location>
        <begin position="71"/>
        <end position="82"/>
    </location>
</feature>
<feature type="compositionally biased region" description="Polar residues" evidence="1">
    <location>
        <begin position="94"/>
        <end position="117"/>
    </location>
</feature>
<dbReference type="AlphaFoldDB" id="A0AB34FUG2"/>
<feature type="compositionally biased region" description="Basic and acidic residues" evidence="1">
    <location>
        <begin position="594"/>
        <end position="611"/>
    </location>
</feature>